<dbReference type="CDD" id="cd00198">
    <property type="entry name" value="vWFA"/>
    <property type="match status" value="1"/>
</dbReference>
<dbReference type="SUPFAM" id="SSF53300">
    <property type="entry name" value="vWA-like"/>
    <property type="match status" value="1"/>
</dbReference>
<name>A0A5B2WQW0_9PSEU</name>
<dbReference type="InterPro" id="IPR041176">
    <property type="entry name" value="VWA_3_C"/>
</dbReference>
<sequence>MKGAESMRDAPEFTLEVSQSPYLSTSDSAVHAVVSVAALGLPAGEAEAAEVILVDCSGSMDQPPTKLAAARQATAAAIDLLRDGVLFAVVEGTHDARMVYPATARLAVADPDTRAEARAAAGRLVSGGGTAIGSWLRKANELFAPHPAAIRHALLLTDGRNEHETREEFERVLAACEGRFACDARGIGDGWEPRELRRIVSVLRGTADSARRDADLVEDFRTVLRAALGRSVPDVRIRVRTLPGTRILFLKQVFPVQSDLTDLGVDLGDRTWEFGTGAWGPEQRDFQVCLAVDPAGSPTHEDLQIARVQLAVVPAGGQADAVLGRPEPLLVHWTEDLKLVTQVDAKVAHYTGQTELAEAMLAGYDAFAAGDHDGARARWGEAVRLATESGNDDSLRRLRRLVHIVDGAAGLVRVRENLEARDLLSVAVGSGHSTRIRPSDLLAPDPVAVTGADRTCQHCGRVSPPTARRCVLCGHTLEPQG</sequence>
<dbReference type="PANTHER" id="PTHR10579:SF43">
    <property type="entry name" value="ZINC FINGER (C3HC4-TYPE RING FINGER) FAMILY PROTEIN"/>
    <property type="match status" value="1"/>
</dbReference>
<dbReference type="Pfam" id="PF13768">
    <property type="entry name" value="VWA_3"/>
    <property type="match status" value="1"/>
</dbReference>
<protein>
    <submittedName>
        <fullName evidence="2">VWA domain-containing protein</fullName>
    </submittedName>
</protein>
<dbReference type="SMART" id="SM00327">
    <property type="entry name" value="VWA"/>
    <property type="match status" value="1"/>
</dbReference>
<dbReference type="Pfam" id="PF18571">
    <property type="entry name" value="VWA_3_C"/>
    <property type="match status" value="1"/>
</dbReference>
<proteinExistence type="predicted"/>
<dbReference type="EMBL" id="VUOB01000064">
    <property type="protein sequence ID" value="KAA2253895.1"/>
    <property type="molecule type" value="Genomic_DNA"/>
</dbReference>
<evidence type="ECO:0000259" key="1">
    <source>
        <dbReference type="PROSITE" id="PS50234"/>
    </source>
</evidence>
<dbReference type="RefSeq" id="WP_149853589.1">
    <property type="nucleotide sequence ID" value="NZ_VUOB01000064.1"/>
</dbReference>
<dbReference type="PROSITE" id="PS50234">
    <property type="entry name" value="VWFA"/>
    <property type="match status" value="1"/>
</dbReference>
<feature type="domain" description="VWFA" evidence="1">
    <location>
        <begin position="49"/>
        <end position="232"/>
    </location>
</feature>
<reference evidence="2 3" key="1">
    <citation type="submission" date="2019-09" db="EMBL/GenBank/DDBJ databases">
        <title>Goodfellowia gen. nov., a new genus of the Pseudonocardineae related to Actinoalloteichus, containing Goodfellowia coeruleoviolacea gen. nov., comb. nov. gen. nov., comb. nov.</title>
        <authorList>
            <person name="Labeda D."/>
        </authorList>
    </citation>
    <scope>NUCLEOTIDE SEQUENCE [LARGE SCALE GENOMIC DNA]</scope>
    <source>
        <strain evidence="2 3">AN110305</strain>
    </source>
</reference>
<accession>A0A5B2WQW0</accession>
<dbReference type="OrthoDB" id="568872at2"/>
<dbReference type="PANTHER" id="PTHR10579">
    <property type="entry name" value="CALCIUM-ACTIVATED CHLORIDE CHANNEL REGULATOR"/>
    <property type="match status" value="1"/>
</dbReference>
<evidence type="ECO:0000313" key="2">
    <source>
        <dbReference type="EMBL" id="KAA2253895.1"/>
    </source>
</evidence>
<dbReference type="InterPro" id="IPR051266">
    <property type="entry name" value="CLCR"/>
</dbReference>
<dbReference type="Gene3D" id="1.20.120.1690">
    <property type="match status" value="1"/>
</dbReference>
<dbReference type="AlphaFoldDB" id="A0A5B2WQW0"/>
<evidence type="ECO:0000313" key="3">
    <source>
        <dbReference type="Proteomes" id="UP000323454"/>
    </source>
</evidence>
<dbReference type="Gene3D" id="3.40.50.410">
    <property type="entry name" value="von Willebrand factor, type A domain"/>
    <property type="match status" value="1"/>
</dbReference>
<dbReference type="Gene3D" id="2.60.40.3670">
    <property type="match status" value="1"/>
</dbReference>
<reference evidence="2 3" key="2">
    <citation type="submission" date="2019-09" db="EMBL/GenBank/DDBJ databases">
        <authorList>
            <person name="Jin C."/>
        </authorList>
    </citation>
    <scope>NUCLEOTIDE SEQUENCE [LARGE SCALE GENOMIC DNA]</scope>
    <source>
        <strain evidence="2 3">AN110305</strain>
    </source>
</reference>
<keyword evidence="3" id="KW-1185">Reference proteome</keyword>
<organism evidence="2 3">
    <name type="scientific">Solihabitans fulvus</name>
    <dbReference type="NCBI Taxonomy" id="1892852"/>
    <lineage>
        <taxon>Bacteria</taxon>
        <taxon>Bacillati</taxon>
        <taxon>Actinomycetota</taxon>
        <taxon>Actinomycetes</taxon>
        <taxon>Pseudonocardiales</taxon>
        <taxon>Pseudonocardiaceae</taxon>
        <taxon>Solihabitans</taxon>
    </lineage>
</organism>
<comment type="caution">
    <text evidence="2">The sequence shown here is derived from an EMBL/GenBank/DDBJ whole genome shotgun (WGS) entry which is preliminary data.</text>
</comment>
<gene>
    <name evidence="2" type="ORF">F0L68_32000</name>
</gene>
<dbReference type="InterPro" id="IPR002035">
    <property type="entry name" value="VWF_A"/>
</dbReference>
<dbReference type="InterPro" id="IPR036465">
    <property type="entry name" value="vWFA_dom_sf"/>
</dbReference>
<dbReference type="Proteomes" id="UP000323454">
    <property type="component" value="Unassembled WGS sequence"/>
</dbReference>